<feature type="domain" description="Disease resistance protein At4g27190-like leucine-rich repeats" evidence="7">
    <location>
        <begin position="1010"/>
        <end position="1153"/>
    </location>
</feature>
<dbReference type="PANTHER" id="PTHR33463">
    <property type="entry name" value="NB-ARC DOMAIN-CONTAINING PROTEIN-RELATED"/>
    <property type="match status" value="1"/>
</dbReference>
<comment type="similarity">
    <text evidence="1">Belongs to the disease resistance NB-LRR family.</text>
</comment>
<organism evidence="8 9">
    <name type="scientific">Dillenia turbinata</name>
    <dbReference type="NCBI Taxonomy" id="194707"/>
    <lineage>
        <taxon>Eukaryota</taxon>
        <taxon>Viridiplantae</taxon>
        <taxon>Streptophyta</taxon>
        <taxon>Embryophyta</taxon>
        <taxon>Tracheophyta</taxon>
        <taxon>Spermatophyta</taxon>
        <taxon>Magnoliopsida</taxon>
        <taxon>eudicotyledons</taxon>
        <taxon>Gunneridae</taxon>
        <taxon>Pentapetalae</taxon>
        <taxon>Dilleniales</taxon>
        <taxon>Dilleniaceae</taxon>
        <taxon>Dillenia</taxon>
    </lineage>
</organism>
<evidence type="ECO:0000256" key="4">
    <source>
        <dbReference type="ARBA" id="ARBA00022821"/>
    </source>
</evidence>
<dbReference type="Pfam" id="PF23247">
    <property type="entry name" value="LRR_RPS2"/>
    <property type="match status" value="5"/>
</dbReference>
<dbReference type="InterPro" id="IPR027417">
    <property type="entry name" value="P-loop_NTPase"/>
</dbReference>
<feature type="domain" description="Disease resistance protein At4g27190-like leucine-rich repeats" evidence="7">
    <location>
        <begin position="805"/>
        <end position="932"/>
    </location>
</feature>
<dbReference type="InterPro" id="IPR002182">
    <property type="entry name" value="NB-ARC"/>
</dbReference>
<evidence type="ECO:0000256" key="1">
    <source>
        <dbReference type="ARBA" id="ARBA00008894"/>
    </source>
</evidence>
<feature type="domain" description="Disease resistance protein At4g27190-like leucine-rich repeats" evidence="7">
    <location>
        <begin position="1244"/>
        <end position="1393"/>
    </location>
</feature>
<dbReference type="InterPro" id="IPR042197">
    <property type="entry name" value="Apaf_helical"/>
</dbReference>
<comment type="caution">
    <text evidence="8">The sequence shown here is derived from an EMBL/GenBank/DDBJ whole genome shotgun (WGS) entry which is preliminary data.</text>
</comment>
<dbReference type="InterPro" id="IPR050905">
    <property type="entry name" value="Plant_NBS-LRR"/>
</dbReference>
<dbReference type="FunFam" id="3.40.50.300:FF:001091">
    <property type="entry name" value="Probable disease resistance protein At1g61300"/>
    <property type="match status" value="1"/>
</dbReference>
<evidence type="ECO:0000313" key="9">
    <source>
        <dbReference type="Proteomes" id="UP001370490"/>
    </source>
</evidence>
<dbReference type="Gene3D" id="3.80.10.10">
    <property type="entry name" value="Ribonuclease Inhibitor"/>
    <property type="match status" value="7"/>
</dbReference>
<evidence type="ECO:0000259" key="7">
    <source>
        <dbReference type="Pfam" id="PF23247"/>
    </source>
</evidence>
<feature type="non-terminal residue" evidence="8">
    <location>
        <position position="1978"/>
    </location>
</feature>
<name>A0AAN8UVT4_9MAGN</name>
<dbReference type="Pfam" id="PF13855">
    <property type="entry name" value="LRR_8"/>
    <property type="match status" value="1"/>
</dbReference>
<dbReference type="SUPFAM" id="SSF52540">
    <property type="entry name" value="P-loop containing nucleoside triphosphate hydrolases"/>
    <property type="match status" value="1"/>
</dbReference>
<feature type="domain" description="Disease resistance protein At4g27190-like leucine-rich repeats" evidence="7">
    <location>
        <begin position="1826"/>
        <end position="1932"/>
    </location>
</feature>
<keyword evidence="5" id="KW-0547">Nucleotide-binding</keyword>
<dbReference type="Gene3D" id="3.40.50.300">
    <property type="entry name" value="P-loop containing nucleotide triphosphate hydrolases"/>
    <property type="match status" value="1"/>
</dbReference>
<dbReference type="GO" id="GO:0006952">
    <property type="term" value="P:defense response"/>
    <property type="evidence" value="ECO:0007669"/>
    <property type="project" value="UniProtKB-KW"/>
</dbReference>
<proteinExistence type="inferred from homology"/>
<keyword evidence="3" id="KW-0677">Repeat</keyword>
<dbReference type="InterPro" id="IPR001611">
    <property type="entry name" value="Leu-rich_rpt"/>
</dbReference>
<evidence type="ECO:0000256" key="3">
    <source>
        <dbReference type="ARBA" id="ARBA00022737"/>
    </source>
</evidence>
<protein>
    <submittedName>
        <fullName evidence="8">NB-ARC</fullName>
    </submittedName>
</protein>
<dbReference type="Proteomes" id="UP001370490">
    <property type="component" value="Unassembled WGS sequence"/>
</dbReference>
<dbReference type="GO" id="GO:0005524">
    <property type="term" value="F:ATP binding"/>
    <property type="evidence" value="ECO:0007669"/>
    <property type="project" value="UniProtKB-KW"/>
</dbReference>
<dbReference type="Gene3D" id="1.10.8.430">
    <property type="entry name" value="Helical domain of apoptotic protease-activating factors"/>
    <property type="match status" value="1"/>
</dbReference>
<dbReference type="Pfam" id="PF00931">
    <property type="entry name" value="NB-ARC"/>
    <property type="match status" value="1"/>
</dbReference>
<dbReference type="PANTHER" id="PTHR33463:SF198">
    <property type="entry name" value="RPP4C3"/>
    <property type="match status" value="1"/>
</dbReference>
<accession>A0AAN8UVT4</accession>
<dbReference type="SUPFAM" id="SSF52047">
    <property type="entry name" value="RNI-like"/>
    <property type="match status" value="2"/>
</dbReference>
<dbReference type="InterPro" id="IPR057135">
    <property type="entry name" value="At4g27190-like_LRR"/>
</dbReference>
<gene>
    <name evidence="8" type="ORF">RJ641_012131</name>
</gene>
<keyword evidence="5" id="KW-0067">ATP-binding</keyword>
<keyword evidence="9" id="KW-1185">Reference proteome</keyword>
<dbReference type="EMBL" id="JBAMMX010000019">
    <property type="protein sequence ID" value="KAK6921624.1"/>
    <property type="molecule type" value="Genomic_DNA"/>
</dbReference>
<dbReference type="PRINTS" id="PR00364">
    <property type="entry name" value="DISEASERSIST"/>
</dbReference>
<reference evidence="8 9" key="1">
    <citation type="submission" date="2023-12" db="EMBL/GenBank/DDBJ databases">
        <title>A high-quality genome assembly for Dillenia turbinata (Dilleniales).</title>
        <authorList>
            <person name="Chanderbali A."/>
        </authorList>
    </citation>
    <scope>NUCLEOTIDE SEQUENCE [LARGE SCALE GENOMIC DNA]</scope>
    <source>
        <strain evidence="8">LSX21</strain>
        <tissue evidence="8">Leaf</tissue>
    </source>
</reference>
<sequence length="1978" mass="224766">MASVAVILSAISTTFSICSKLADYIIPASLVRRHFGYLYHHNKNVRNLKEETENLEYKRDRVQGEVSIAERRGELIEADVQNWLKKVQEIFNEADALLGDEVEDKKCYQVWCTSLCESYKISKQAKKKLKIVAKLLQQSGFGRVSHPAPHPGIVPVSTNCLEPLKSRVLITEKIIEELKENKIRLIGIHGMGGVGKTTIAKEVGQRAKELMLVEELAFAVVSRVPNVRKIQGEIADLLGLKFSEETELGRAGTLYRKLNNGKILLILDDVWPGLKLDEIGIPGRNDWKGCNILLTSRSQDVCNEMKTQKDFLVDILPEEEAWTLFRHIVGASLDTPDLHPVAKKAADECGGLPIAIVTVGNALRKKGVRGWKDAAKLLGKSAPKNIKGMHANVYSNIEISYNSLESEEAKKLFLLCCLFPEDYDIEVEYLLRFGMGLRLFSDVETIEDARDRAHSLADDLKASSLLLDGKFAGQVKMHDVIRDVAIFIASRDEHKFMVRSGIGLKAWPEDDNLESYRTISLMLNDIGDLPESLKCPSLQTLSLQKNQRTLKIPETSFEGMKELRVLDLSKISSLPMSMKLLRNLQTLSLTYCNLEDVAMLGELKTLEILNLSESNVKELPKEIGQLTCLRLLDLMECKELRTIHHSVLKRLTRLEELYMRNGFSQWDSEDRGEDNANISLMELDSLGSLVTLDIHVPDMKLLPEELALNKLVRFRISIGSDLNLWSRHQFSASLKLKLDASYPLAYWIKFLLTCTEDLHLYEMKSLRSVLYDLDSKGFNFLKFLKVENCCDLEYLINAEILDSHIAFAKLEKLYMIGLPKLKKICCHGQLPLGSLWKLHVLEITSCPCLRMLFDLTGLTIGEHTPFLSDLEELRLTELPSLKQIWKGPTQSASPNALRIVEVDKCNGLKSCFLPSIARECCQLQVMQVSSCNNLTEIISSERQEEEGHAIFEIMLPYLKHLTLASLPNLRSFWGIYATASEGYSDTSVQHSVFNEKVDFPSLEVLRLIFMENSILKEVWHAQLQPKSFCKLRVLEIMGCLKLLKVIPSNMIERLHDLEILKVSYCDSIEEIFDVRGLDVERVNTNGMLSQLRELKLIDLPMLKYIWRLDIYKAMSFSKLRFLELRKCGFQQHIFSSYVAKSFVQLQEIHIVGCMFVEVIIAKDEGSEEQTSVDKIVFPQASVLVLENLPNMTSFSQGACMLEWPLLRVLRVVGCHKLGSFASKGNPLDSAVQLIFNEKVTFPRLEELALGHMDNSIEIWHGTPPALSFCELVEVEAKHFERLVTFVSSNFVQRLKNVKSLTVEECASLREVFDIHGLALEEGYAVPLSKLRSMRLSGLPKLIWIWNMDPYRVLSLQNLTMLEVYRCGSLRNLFTSSVARGLLSLNVLTVSDCEMMEEIIAKGSEEMTDSNIVFPRLSSIMFMELPNITSFYQGSCTLEFPSLEYFMVEKCPKLNKFSLEVSTLEVLNTVNGALDDPQVEAGPDIRHLLDEKVAFPNLEEIQLCSLEHLREIWHGCPPAGSYCKLKTLEVQSCKELIRIFPSYLFWRLQKLERLYIENCHSLEEVFDLTQVDGDQQTAALSLLKEMMLIHLPKLMNICNKHPQLILSFHNLKRLKVENCNQLRYLCSVSTAKSLVKLQVLTLNGCKELEEVIIEEEENDKIEFPQLVSLVLEELPRVSSFCPEGCTLELPSLRTLSVRKCPQLKTFTAESQNKLKLTTLCARTEESSPTERRLQHLFSEKVTFPALESLLISNINMEDVCDGLPVGSLCKLQVLELESCVMLLNVFTYSMLKGLQSLEKLTIGECSSLRQVFDLSKVDSDSQDAVVVFSMLEEVKLVYSCDSLRKLFSLSIARGLVQLRKLEITKCRLIEEIIAEEDNGEEIGNKFIFPQLNSLLLKSLPNLSTFWDSEQRFELSRLDSLWVKDCPKILSFLSEFESIKSLEKVQRGRDSWLWTNGDDKTLTCLLGQREDLQRGRFIGA</sequence>
<feature type="domain" description="NB-ARC" evidence="6">
    <location>
        <begin position="172"/>
        <end position="331"/>
    </location>
</feature>
<evidence type="ECO:0000313" key="8">
    <source>
        <dbReference type="EMBL" id="KAK6921624.1"/>
    </source>
</evidence>
<evidence type="ECO:0000259" key="6">
    <source>
        <dbReference type="Pfam" id="PF00931"/>
    </source>
</evidence>
<dbReference type="SUPFAM" id="SSF52058">
    <property type="entry name" value="L domain-like"/>
    <property type="match status" value="2"/>
</dbReference>
<keyword evidence="4" id="KW-0611">Plant defense</keyword>
<evidence type="ECO:0000256" key="2">
    <source>
        <dbReference type="ARBA" id="ARBA00022614"/>
    </source>
</evidence>
<feature type="domain" description="Disease resistance protein At4g27190-like leucine-rich repeats" evidence="7">
    <location>
        <begin position="1497"/>
        <end position="1645"/>
    </location>
</feature>
<dbReference type="GO" id="GO:0043531">
    <property type="term" value="F:ADP binding"/>
    <property type="evidence" value="ECO:0007669"/>
    <property type="project" value="InterPro"/>
</dbReference>
<keyword evidence="2" id="KW-0433">Leucine-rich repeat</keyword>
<dbReference type="Gene3D" id="1.10.10.10">
    <property type="entry name" value="Winged helix-like DNA-binding domain superfamily/Winged helix DNA-binding domain"/>
    <property type="match status" value="1"/>
</dbReference>
<dbReference type="InterPro" id="IPR036388">
    <property type="entry name" value="WH-like_DNA-bd_sf"/>
</dbReference>
<evidence type="ECO:0000256" key="5">
    <source>
        <dbReference type="ARBA" id="ARBA00022840"/>
    </source>
</evidence>
<dbReference type="InterPro" id="IPR032675">
    <property type="entry name" value="LRR_dom_sf"/>
</dbReference>